<dbReference type="InterPro" id="IPR011657">
    <property type="entry name" value="CNT_C_dom"/>
</dbReference>
<dbReference type="InterPro" id="IPR008276">
    <property type="entry name" value="C_nuclsd_transpt"/>
</dbReference>
<feature type="transmembrane region" description="Helical" evidence="7">
    <location>
        <begin position="263"/>
        <end position="281"/>
    </location>
</feature>
<evidence type="ECO:0000256" key="5">
    <source>
        <dbReference type="ARBA" id="ARBA00022989"/>
    </source>
</evidence>
<feature type="transmembrane region" description="Helical" evidence="7">
    <location>
        <begin position="301"/>
        <end position="317"/>
    </location>
</feature>
<feature type="transmembrane region" description="Helical" evidence="7">
    <location>
        <begin position="140"/>
        <end position="163"/>
    </location>
</feature>
<protein>
    <submittedName>
        <fullName evidence="11">Nucleoside:proton symporter</fullName>
    </submittedName>
</protein>
<keyword evidence="5 7" id="KW-1133">Transmembrane helix</keyword>
<keyword evidence="12" id="KW-1185">Reference proteome</keyword>
<comment type="caution">
    <text evidence="11">The sequence shown here is derived from an EMBL/GenBank/DDBJ whole genome shotgun (WGS) entry which is preliminary data.</text>
</comment>
<evidence type="ECO:0000259" key="9">
    <source>
        <dbReference type="Pfam" id="PF07662"/>
    </source>
</evidence>
<dbReference type="Pfam" id="PF07662">
    <property type="entry name" value="Nucleos_tra2_C"/>
    <property type="match status" value="1"/>
</dbReference>
<evidence type="ECO:0000256" key="4">
    <source>
        <dbReference type="ARBA" id="ARBA00022692"/>
    </source>
</evidence>
<sequence>MTAMQALLGLLVFIGLAWLLSERRRAFPWRAVAAGLALQFLLAGVMLGVPAAQQAFLVANELVLALDEATQAGTGFVFGYLGGAEPPFKPEGAGDTFILAFQALPLLLVVSALSAVLFYWRVLPLLIRGLAAALRRGLGIGGALGLGSAGNLFLGMVESPLLIRPYLQRMQRSELFALMATGMATLAGTMLVLYASIIGAVLDDALGHLLVASLLSLPAALLLAAVMVPPTGPPTEGGLEAEAEPASGAMDALVQGTLRGLDLLLQIVALLVVVVALVALVNSALGLLPAVGGEALTLERILGWLFAPLAWLAGIPWEEAARAGSLLGTKTVLNEMLAFLRLAELPEQALSPHSERILVYALAGFANLGSLGILIGGLGGLVPERRREVVELGPRAVAAGTLATLMTGAVVGLLDTAGLA</sequence>
<organism evidence="11 12">
    <name type="scientific">Halorhodospira neutriphila</name>
    <dbReference type="NCBI Taxonomy" id="168379"/>
    <lineage>
        <taxon>Bacteria</taxon>
        <taxon>Pseudomonadati</taxon>
        <taxon>Pseudomonadota</taxon>
        <taxon>Gammaproteobacteria</taxon>
        <taxon>Chromatiales</taxon>
        <taxon>Ectothiorhodospiraceae</taxon>
        <taxon>Halorhodospira</taxon>
    </lineage>
</organism>
<accession>A0ABS1E4K8</accession>
<comment type="subcellular location">
    <subcellularLocation>
        <location evidence="1">Cell membrane</location>
        <topology evidence="1">Multi-pass membrane protein</topology>
    </subcellularLocation>
</comment>
<feature type="transmembrane region" description="Helical" evidence="7">
    <location>
        <begin position="31"/>
        <end position="52"/>
    </location>
</feature>
<evidence type="ECO:0000256" key="7">
    <source>
        <dbReference type="SAM" id="Phobius"/>
    </source>
</evidence>
<dbReference type="EMBL" id="NRSH01000008">
    <property type="protein sequence ID" value="MBK1725759.1"/>
    <property type="molecule type" value="Genomic_DNA"/>
</dbReference>
<dbReference type="InterPro" id="IPR002668">
    <property type="entry name" value="CNT_N_dom"/>
</dbReference>
<feature type="transmembrane region" description="Helical" evidence="7">
    <location>
        <begin position="396"/>
        <end position="414"/>
    </location>
</feature>
<feature type="transmembrane region" description="Helical" evidence="7">
    <location>
        <begin position="357"/>
        <end position="376"/>
    </location>
</feature>
<dbReference type="RefSeq" id="WP_200256234.1">
    <property type="nucleotide sequence ID" value="NZ_NRSH01000008.1"/>
</dbReference>
<feature type="domain" description="Nucleoside transporter/FeoB GTPase Gate" evidence="10">
    <location>
        <begin position="101"/>
        <end position="200"/>
    </location>
</feature>
<dbReference type="PANTHER" id="PTHR10590">
    <property type="entry name" value="SODIUM/NUCLEOSIDE COTRANSPORTER"/>
    <property type="match status" value="1"/>
</dbReference>
<evidence type="ECO:0000256" key="2">
    <source>
        <dbReference type="ARBA" id="ARBA00009033"/>
    </source>
</evidence>
<evidence type="ECO:0000256" key="6">
    <source>
        <dbReference type="ARBA" id="ARBA00023136"/>
    </source>
</evidence>
<dbReference type="Pfam" id="PF01773">
    <property type="entry name" value="Nucleos_tra2_N"/>
    <property type="match status" value="1"/>
</dbReference>
<keyword evidence="4 7" id="KW-0812">Transmembrane</keyword>
<proteinExistence type="inferred from homology"/>
<evidence type="ECO:0000259" key="10">
    <source>
        <dbReference type="Pfam" id="PF07670"/>
    </source>
</evidence>
<evidence type="ECO:0000313" key="12">
    <source>
        <dbReference type="Proteomes" id="UP000738126"/>
    </source>
</evidence>
<keyword evidence="6 7" id="KW-0472">Membrane</keyword>
<comment type="similarity">
    <text evidence="2">Belongs to the concentrative nucleoside transporter (CNT) (TC 2.A.41) family.</text>
</comment>
<evidence type="ECO:0000313" key="11">
    <source>
        <dbReference type="EMBL" id="MBK1725759.1"/>
    </source>
</evidence>
<gene>
    <name evidence="11" type="ORF">CKO13_01720</name>
</gene>
<dbReference type="PANTHER" id="PTHR10590:SF4">
    <property type="entry name" value="SOLUTE CARRIER FAMILY 28 MEMBER 3"/>
    <property type="match status" value="1"/>
</dbReference>
<feature type="transmembrane region" description="Helical" evidence="7">
    <location>
        <begin position="175"/>
        <end position="202"/>
    </location>
</feature>
<dbReference type="Proteomes" id="UP000738126">
    <property type="component" value="Unassembled WGS sequence"/>
</dbReference>
<dbReference type="Pfam" id="PF07670">
    <property type="entry name" value="Gate"/>
    <property type="match status" value="1"/>
</dbReference>
<name>A0ABS1E4K8_9GAMM</name>
<reference evidence="11 12" key="1">
    <citation type="journal article" date="2020" name="Microorganisms">
        <title>Osmotic Adaptation and Compatible Solute Biosynthesis of Phototrophic Bacteria as Revealed from Genome Analyses.</title>
        <authorList>
            <person name="Imhoff J.F."/>
            <person name="Rahn T."/>
            <person name="Kunzel S."/>
            <person name="Keller A."/>
            <person name="Neulinger S.C."/>
        </authorList>
    </citation>
    <scope>NUCLEOTIDE SEQUENCE [LARGE SCALE GENOMIC DNA]</scope>
    <source>
        <strain evidence="11 12">DSM 15116</strain>
    </source>
</reference>
<feature type="transmembrane region" description="Helical" evidence="7">
    <location>
        <begin position="97"/>
        <end position="120"/>
    </location>
</feature>
<evidence type="ECO:0000259" key="8">
    <source>
        <dbReference type="Pfam" id="PF01773"/>
    </source>
</evidence>
<feature type="domain" description="Concentrative nucleoside transporter C-terminal" evidence="9">
    <location>
        <begin position="208"/>
        <end position="412"/>
    </location>
</feature>
<keyword evidence="3" id="KW-1003">Cell membrane</keyword>
<evidence type="ECO:0000256" key="3">
    <source>
        <dbReference type="ARBA" id="ARBA00022475"/>
    </source>
</evidence>
<feature type="transmembrane region" description="Helical" evidence="7">
    <location>
        <begin position="208"/>
        <end position="228"/>
    </location>
</feature>
<feature type="domain" description="Concentrative nucleoside transporter N-terminal" evidence="8">
    <location>
        <begin position="8"/>
        <end position="81"/>
    </location>
</feature>
<evidence type="ECO:0000256" key="1">
    <source>
        <dbReference type="ARBA" id="ARBA00004651"/>
    </source>
</evidence>
<dbReference type="InterPro" id="IPR011642">
    <property type="entry name" value="Gate_dom"/>
</dbReference>